<feature type="non-terminal residue" evidence="1">
    <location>
        <position position="23"/>
    </location>
</feature>
<protein>
    <submittedName>
        <fullName evidence="1">Uncharacterized protein</fullName>
    </submittedName>
</protein>
<reference evidence="1" key="1">
    <citation type="submission" date="2013-12" db="EMBL/GenBank/DDBJ databases">
        <title>A Varibaculum cambriense genome reconstructed from a premature infant gut community with otherwise low bacterial novelty that shifts toward anaerobic metabolism during the third week of life.</title>
        <authorList>
            <person name="Brown C.T."/>
            <person name="Sharon I."/>
            <person name="Thomas B.C."/>
            <person name="Castelle C.J."/>
            <person name="Morowitz M.J."/>
            <person name="Banfield J.F."/>
        </authorList>
    </citation>
    <scope>NUCLEOTIDE SEQUENCE</scope>
</reference>
<organism evidence="1">
    <name type="scientific">human gut metagenome</name>
    <dbReference type="NCBI Taxonomy" id="408170"/>
    <lineage>
        <taxon>unclassified sequences</taxon>
        <taxon>metagenomes</taxon>
        <taxon>organismal metagenomes</taxon>
    </lineage>
</organism>
<accession>W1XXL7</accession>
<proteinExistence type="predicted"/>
<gene>
    <name evidence="1" type="ORF">Q604_UNBC10706G0001</name>
</gene>
<comment type="caution">
    <text evidence="1">The sequence shown here is derived from an EMBL/GenBank/DDBJ whole genome shotgun (WGS) entry which is preliminary data.</text>
</comment>
<evidence type="ECO:0000313" key="1">
    <source>
        <dbReference type="EMBL" id="ETJ34881.1"/>
    </source>
</evidence>
<sequence length="23" mass="2546">MFTLGGLRILLRPVGWQDAAFAI</sequence>
<dbReference type="AlphaFoldDB" id="W1XXL7"/>
<dbReference type="EMBL" id="AZMM01010706">
    <property type="protein sequence ID" value="ETJ34881.1"/>
    <property type="molecule type" value="Genomic_DNA"/>
</dbReference>
<name>W1XXL7_9ZZZZ</name>